<comment type="caution">
    <text evidence="1">The sequence shown here is derived from an EMBL/GenBank/DDBJ whole genome shotgun (WGS) entry which is preliminary data.</text>
</comment>
<name>A0ABN0BZ65_9LIST</name>
<dbReference type="EMBL" id="ADXF01000444">
    <property type="protein sequence ID" value="EFR88433.1"/>
    <property type="molecule type" value="Genomic_DNA"/>
</dbReference>
<proteinExistence type="predicted"/>
<accession>A0ABN0BZ65</accession>
<reference evidence="1 2" key="1">
    <citation type="journal article" date="2010" name="Microbiol. Resour. Announc.">
        <title>Comparative genomics of the bacterial genus Listeria: Genome evolution is characterized by limited gene acquisition and limited gene loss.</title>
        <authorList>
            <person name="den Bakker H.C."/>
            <person name="Cummings C.A."/>
            <person name="Ferreira V."/>
            <person name="Vatta P."/>
            <person name="Orsi R.H."/>
            <person name="Degoricija L."/>
            <person name="Barker M."/>
            <person name="Petrauskene O."/>
            <person name="Furtado M.R."/>
            <person name="Wiedmann M."/>
        </authorList>
    </citation>
    <scope>NUCLEOTIDE SEQUENCE [LARGE SCALE GENOMIC DNA]</scope>
    <source>
        <strain evidence="1 2">FSL S4-120</strain>
    </source>
</reference>
<organism evidence="1 2">
    <name type="scientific">Listeria marthii FSL S4-120</name>
    <dbReference type="NCBI Taxonomy" id="702457"/>
    <lineage>
        <taxon>Bacteria</taxon>
        <taxon>Bacillati</taxon>
        <taxon>Bacillota</taxon>
        <taxon>Bacilli</taxon>
        <taxon>Bacillales</taxon>
        <taxon>Listeriaceae</taxon>
        <taxon>Listeria</taxon>
    </lineage>
</organism>
<protein>
    <submittedName>
        <fullName evidence="1">Uncharacterized protein</fullName>
    </submittedName>
</protein>
<sequence length="46" mass="4858">MNAPSGSSLYIQYHPGGGHHGQGAYYKVSSPENGTIRINIEGGLLE</sequence>
<evidence type="ECO:0000313" key="2">
    <source>
        <dbReference type="Proteomes" id="UP000003412"/>
    </source>
</evidence>
<keyword evidence="2" id="KW-1185">Reference proteome</keyword>
<evidence type="ECO:0000313" key="1">
    <source>
        <dbReference type="EMBL" id="EFR88433.1"/>
    </source>
</evidence>
<dbReference type="Proteomes" id="UP000003412">
    <property type="component" value="Chromosome"/>
</dbReference>
<gene>
    <name evidence="1" type="ORF">NT05LM_0979</name>
</gene>